<evidence type="ECO:0000256" key="3">
    <source>
        <dbReference type="ARBA" id="ARBA00004496"/>
    </source>
</evidence>
<dbReference type="SUPFAM" id="SSF56204">
    <property type="entry name" value="Hect, E3 ligase catalytic domain"/>
    <property type="match status" value="1"/>
</dbReference>
<protein>
    <recommendedName>
        <fullName evidence="15">Ubiquitin-protein ligase E3A</fullName>
        <ecNumber evidence="4">2.3.2.26</ecNumber>
    </recommendedName>
    <alternativeName>
        <fullName evidence="17">HECT-type ubiquitin transferase E3A</fullName>
    </alternativeName>
    <alternativeName>
        <fullName evidence="16">Oncogenic protein-associated protein E6-AP</fullName>
    </alternativeName>
</protein>
<reference evidence="22 23" key="1">
    <citation type="submission" date="2023-11" db="EMBL/GenBank/DDBJ databases">
        <authorList>
            <person name="Hedman E."/>
            <person name="Englund M."/>
            <person name="Stromberg M."/>
            <person name="Nyberg Akerstrom W."/>
            <person name="Nylinder S."/>
            <person name="Jareborg N."/>
            <person name="Kallberg Y."/>
            <person name="Kronander E."/>
        </authorList>
    </citation>
    <scope>NUCLEOTIDE SEQUENCE [LARGE SCALE GENOMIC DNA]</scope>
</reference>
<dbReference type="GO" id="GO:0005737">
    <property type="term" value="C:cytoplasm"/>
    <property type="evidence" value="ECO:0007669"/>
    <property type="project" value="UniProtKB-SubCell"/>
</dbReference>
<dbReference type="Gene3D" id="3.30.2160.10">
    <property type="entry name" value="Hect, E3 ligase catalytic domain"/>
    <property type="match status" value="1"/>
</dbReference>
<evidence type="ECO:0000256" key="1">
    <source>
        <dbReference type="ARBA" id="ARBA00000885"/>
    </source>
</evidence>
<dbReference type="GO" id="GO:0009966">
    <property type="term" value="P:regulation of signal transduction"/>
    <property type="evidence" value="ECO:0007669"/>
    <property type="project" value="UniProtKB-ARBA"/>
</dbReference>
<keyword evidence="8" id="KW-0479">Metal-binding</keyword>
<evidence type="ECO:0000256" key="9">
    <source>
        <dbReference type="ARBA" id="ARBA00022771"/>
    </source>
</evidence>
<dbReference type="PROSITE" id="PS50237">
    <property type="entry name" value="HECT"/>
    <property type="match status" value="1"/>
</dbReference>
<feature type="domain" description="HECT" evidence="21">
    <location>
        <begin position="589"/>
        <end position="918"/>
    </location>
</feature>
<dbReference type="GO" id="GO:0061630">
    <property type="term" value="F:ubiquitin protein ligase activity"/>
    <property type="evidence" value="ECO:0007669"/>
    <property type="project" value="UniProtKB-EC"/>
</dbReference>
<dbReference type="GO" id="GO:0048511">
    <property type="term" value="P:rhythmic process"/>
    <property type="evidence" value="ECO:0007669"/>
    <property type="project" value="UniProtKB-KW"/>
</dbReference>
<keyword evidence="10 18" id="KW-0833">Ubl conjugation pathway</keyword>
<dbReference type="InterPro" id="IPR035983">
    <property type="entry name" value="Hect_E3_ubiquitin_ligase"/>
</dbReference>
<evidence type="ECO:0000256" key="14">
    <source>
        <dbReference type="ARBA" id="ARBA00023242"/>
    </source>
</evidence>
<dbReference type="Pfam" id="PF00632">
    <property type="entry name" value="HECT"/>
    <property type="match status" value="1"/>
</dbReference>
<feature type="region of interest" description="Disordered" evidence="19">
    <location>
        <begin position="235"/>
        <end position="259"/>
    </location>
</feature>
<evidence type="ECO:0000256" key="20">
    <source>
        <dbReference type="SAM" id="Phobius"/>
    </source>
</evidence>
<proteinExistence type="predicted"/>
<evidence type="ECO:0000259" key="21">
    <source>
        <dbReference type="PROSITE" id="PS50237"/>
    </source>
</evidence>
<keyword evidence="14" id="KW-0539">Nucleus</keyword>
<dbReference type="GO" id="GO:0006511">
    <property type="term" value="P:ubiquitin-dependent protein catabolic process"/>
    <property type="evidence" value="ECO:0007669"/>
    <property type="project" value="UniProtKB-ARBA"/>
</dbReference>
<dbReference type="GO" id="GO:0005634">
    <property type="term" value="C:nucleus"/>
    <property type="evidence" value="ECO:0007669"/>
    <property type="project" value="UniProtKB-SubCell"/>
</dbReference>
<evidence type="ECO:0000313" key="22">
    <source>
        <dbReference type="EMBL" id="CAK1578123.1"/>
    </source>
</evidence>
<keyword evidence="12" id="KW-0647">Proteasome</keyword>
<feature type="compositionally biased region" description="Polar residues" evidence="19">
    <location>
        <begin position="118"/>
        <end position="136"/>
    </location>
</feature>
<name>A0AAV1K572_9NEOP</name>
<feature type="region of interest" description="Disordered" evidence="19">
    <location>
        <begin position="1"/>
        <end position="33"/>
    </location>
</feature>
<dbReference type="InterPro" id="IPR000569">
    <property type="entry name" value="HECT_dom"/>
</dbReference>
<accession>A0AAV1K572</accession>
<evidence type="ECO:0000256" key="10">
    <source>
        <dbReference type="ARBA" id="ARBA00022786"/>
    </source>
</evidence>
<feature type="region of interest" description="Disordered" evidence="19">
    <location>
        <begin position="111"/>
        <end position="186"/>
    </location>
</feature>
<dbReference type="GO" id="GO:0000209">
    <property type="term" value="P:protein polyubiquitination"/>
    <property type="evidence" value="ECO:0007669"/>
    <property type="project" value="InterPro"/>
</dbReference>
<keyword evidence="9" id="KW-0863">Zinc-finger</keyword>
<evidence type="ECO:0000256" key="4">
    <source>
        <dbReference type="ARBA" id="ARBA00012485"/>
    </source>
</evidence>
<gene>
    <name evidence="22" type="ORF">PARMNEM_LOCUS256</name>
</gene>
<dbReference type="Proteomes" id="UP001314205">
    <property type="component" value="Unassembled WGS sequence"/>
</dbReference>
<evidence type="ECO:0000313" key="23">
    <source>
        <dbReference type="Proteomes" id="UP001314205"/>
    </source>
</evidence>
<keyword evidence="6" id="KW-0597">Phosphoprotein</keyword>
<keyword evidence="13" id="KW-0090">Biological rhythms</keyword>
<dbReference type="GO" id="GO:0048731">
    <property type="term" value="P:system development"/>
    <property type="evidence" value="ECO:0007669"/>
    <property type="project" value="UniProtKB-ARBA"/>
</dbReference>
<keyword evidence="20" id="KW-0812">Transmembrane</keyword>
<evidence type="ECO:0000256" key="18">
    <source>
        <dbReference type="PROSITE-ProRule" id="PRU00104"/>
    </source>
</evidence>
<evidence type="ECO:0000256" key="6">
    <source>
        <dbReference type="ARBA" id="ARBA00022553"/>
    </source>
</evidence>
<evidence type="ECO:0000256" key="17">
    <source>
        <dbReference type="ARBA" id="ARBA00077264"/>
    </source>
</evidence>
<dbReference type="SMART" id="SM00119">
    <property type="entry name" value="HECTc"/>
    <property type="match status" value="1"/>
</dbReference>
<keyword evidence="20" id="KW-1133">Transmembrane helix</keyword>
<dbReference type="AlphaFoldDB" id="A0AAV1K572"/>
<feature type="active site" description="Glycyl thioester intermediate" evidence="18">
    <location>
        <position position="886"/>
    </location>
</feature>
<dbReference type="FunFam" id="3.90.1750.10:FF:000008">
    <property type="entry name" value="Putative ubiquitin-protein ligase E3A"/>
    <property type="match status" value="1"/>
</dbReference>
<dbReference type="Gene3D" id="3.30.2410.10">
    <property type="entry name" value="Hect, E3 ligase catalytic domain"/>
    <property type="match status" value="1"/>
</dbReference>
<comment type="caution">
    <text evidence="22">The sequence shown here is derived from an EMBL/GenBank/DDBJ whole genome shotgun (WGS) entry which is preliminary data.</text>
</comment>
<dbReference type="FunFam" id="3.30.2410.10:FF:000003">
    <property type="entry name" value="probable E3 ubiquitin-protein ligase HERC4 isoform X1"/>
    <property type="match status" value="1"/>
</dbReference>
<dbReference type="CDD" id="cd00078">
    <property type="entry name" value="HECTc"/>
    <property type="match status" value="1"/>
</dbReference>
<keyword evidence="7" id="KW-0808">Transferase</keyword>
<feature type="compositionally biased region" description="Basic and acidic residues" evidence="19">
    <location>
        <begin position="235"/>
        <end position="249"/>
    </location>
</feature>
<dbReference type="GO" id="GO:0010604">
    <property type="term" value="P:positive regulation of macromolecule metabolic process"/>
    <property type="evidence" value="ECO:0007669"/>
    <property type="project" value="UniProtKB-ARBA"/>
</dbReference>
<dbReference type="Pfam" id="PF16558">
    <property type="entry name" value="AZUL"/>
    <property type="match status" value="1"/>
</dbReference>
<evidence type="ECO:0000256" key="8">
    <source>
        <dbReference type="ARBA" id="ARBA00022723"/>
    </source>
</evidence>
<evidence type="ECO:0000256" key="11">
    <source>
        <dbReference type="ARBA" id="ARBA00022833"/>
    </source>
</evidence>
<evidence type="ECO:0000256" key="5">
    <source>
        <dbReference type="ARBA" id="ARBA00022490"/>
    </source>
</evidence>
<dbReference type="GO" id="GO:0042752">
    <property type="term" value="P:regulation of circadian rhythm"/>
    <property type="evidence" value="ECO:0007669"/>
    <property type="project" value="UniProtKB-ARBA"/>
</dbReference>
<dbReference type="GO" id="GO:0000502">
    <property type="term" value="C:proteasome complex"/>
    <property type="evidence" value="ECO:0007669"/>
    <property type="project" value="UniProtKB-KW"/>
</dbReference>
<dbReference type="EMBL" id="CAVLGL010000001">
    <property type="protein sequence ID" value="CAK1578123.1"/>
    <property type="molecule type" value="Genomic_DNA"/>
</dbReference>
<dbReference type="GO" id="GO:0008270">
    <property type="term" value="F:zinc ion binding"/>
    <property type="evidence" value="ECO:0007669"/>
    <property type="project" value="UniProtKB-KW"/>
</dbReference>
<dbReference type="EC" id="2.3.2.26" evidence="4"/>
<evidence type="ECO:0000256" key="2">
    <source>
        <dbReference type="ARBA" id="ARBA00004123"/>
    </source>
</evidence>
<evidence type="ECO:0000256" key="19">
    <source>
        <dbReference type="SAM" id="MobiDB-lite"/>
    </source>
</evidence>
<dbReference type="GO" id="GO:0030518">
    <property type="term" value="P:nuclear receptor-mediated steroid hormone signaling pathway"/>
    <property type="evidence" value="ECO:0007669"/>
    <property type="project" value="UniProtKB-ARBA"/>
</dbReference>
<keyword evidence="11" id="KW-0862">Zinc</keyword>
<dbReference type="Gene3D" id="3.90.1750.10">
    <property type="entry name" value="Hect, E3 ligase catalytic domains"/>
    <property type="match status" value="1"/>
</dbReference>
<dbReference type="Gene3D" id="6.10.130.10">
    <property type="entry name" value="Ubiquitin-protein ligase E3A, N-terminal zinc-binding domain (AZUL)"/>
    <property type="match status" value="1"/>
</dbReference>
<evidence type="ECO:0000256" key="7">
    <source>
        <dbReference type="ARBA" id="ARBA00022679"/>
    </source>
</evidence>
<evidence type="ECO:0000256" key="13">
    <source>
        <dbReference type="ARBA" id="ARBA00023108"/>
    </source>
</evidence>
<organism evidence="22 23">
    <name type="scientific">Parnassius mnemosyne</name>
    <name type="common">clouded apollo</name>
    <dbReference type="NCBI Taxonomy" id="213953"/>
    <lineage>
        <taxon>Eukaryota</taxon>
        <taxon>Metazoa</taxon>
        <taxon>Ecdysozoa</taxon>
        <taxon>Arthropoda</taxon>
        <taxon>Hexapoda</taxon>
        <taxon>Insecta</taxon>
        <taxon>Pterygota</taxon>
        <taxon>Neoptera</taxon>
        <taxon>Endopterygota</taxon>
        <taxon>Lepidoptera</taxon>
        <taxon>Glossata</taxon>
        <taxon>Ditrysia</taxon>
        <taxon>Papilionoidea</taxon>
        <taxon>Papilionidae</taxon>
        <taxon>Parnassiinae</taxon>
        <taxon>Parnassini</taxon>
        <taxon>Parnassius</taxon>
        <taxon>Driopa</taxon>
    </lineage>
</organism>
<dbReference type="PANTHER" id="PTHR45700:SF8">
    <property type="entry name" value="HECT-TYPE E3 UBIQUITIN TRANSFERASE"/>
    <property type="match status" value="1"/>
</dbReference>
<feature type="compositionally biased region" description="Basic and acidic residues" evidence="19">
    <location>
        <begin position="1"/>
        <end position="12"/>
    </location>
</feature>
<dbReference type="InterPro" id="IPR044611">
    <property type="entry name" value="E3A/B/C-like"/>
</dbReference>
<keyword evidence="20" id="KW-0472">Membrane</keyword>
<dbReference type="GO" id="GO:0080090">
    <property type="term" value="P:regulation of primary metabolic process"/>
    <property type="evidence" value="ECO:0007669"/>
    <property type="project" value="UniProtKB-ARBA"/>
</dbReference>
<dbReference type="GO" id="GO:0048513">
    <property type="term" value="P:animal organ development"/>
    <property type="evidence" value="ECO:0007669"/>
    <property type="project" value="UniProtKB-ARBA"/>
</dbReference>
<feature type="transmembrane region" description="Helical" evidence="20">
    <location>
        <begin position="654"/>
        <end position="680"/>
    </location>
</feature>
<dbReference type="InterPro" id="IPR032353">
    <property type="entry name" value="AZUL"/>
</dbReference>
<dbReference type="InterPro" id="IPR042556">
    <property type="entry name" value="AZUL_sf"/>
</dbReference>
<evidence type="ECO:0000256" key="12">
    <source>
        <dbReference type="ARBA" id="ARBA00022942"/>
    </source>
</evidence>
<evidence type="ECO:0000256" key="16">
    <source>
        <dbReference type="ARBA" id="ARBA00077235"/>
    </source>
</evidence>
<keyword evidence="5" id="KW-0963">Cytoplasm</keyword>
<feature type="compositionally biased region" description="Basic and acidic residues" evidence="19">
    <location>
        <begin position="137"/>
        <end position="165"/>
    </location>
</feature>
<feature type="compositionally biased region" description="Polar residues" evidence="19">
    <location>
        <begin position="14"/>
        <end position="33"/>
    </location>
</feature>
<keyword evidence="23" id="KW-1185">Reference proteome</keyword>
<dbReference type="FunFam" id="3.30.2160.10:FF:000004">
    <property type="entry name" value="probable E3 ubiquitin-protein ligase HERC4 isoform X1"/>
    <property type="match status" value="1"/>
</dbReference>
<comment type="catalytic activity">
    <reaction evidence="1">
        <text>S-ubiquitinyl-[E2 ubiquitin-conjugating enzyme]-L-cysteine + [acceptor protein]-L-lysine = [E2 ubiquitin-conjugating enzyme]-L-cysteine + N(6)-ubiquitinyl-[acceptor protein]-L-lysine.</text>
        <dbReference type="EC" id="2.3.2.26"/>
    </reaction>
</comment>
<sequence>MNSKSETDEASRGSEASSSNNIPTPNNLEDSSQPVLCLNPVLDSTQDIMKRAAKQLIERYFYQLLDGCGNPNCVNQYCASNLQARHLTPNEAAAEAIKLAEHKEARLCDSYPNKVPRTETNNCDSSASTTCNTSNITDKKNSNDEKPESSSSNKVKEENSPKEQEPETSQNLSQEDNKDSSHNNGVPLTEERMCQLCDDCLQTKIPQPLIRALGEAFTQPAILARSFQSKLRDSKTTCEEENKTDKESKAMCSTSDPDKDIDSVTGPGLDVASCHRAFQYLAKVPSEYYSSALVTALTTLAEHLMIDLRINQKMSMEDVVNCFVIAFEMPDLGCSDYLEIALPTLCLAAEHLPVKAQARLARVWAQHCKESLRHILDTLQQLITLRIISTNYTRHYQVQDDESVTRATKLMKILYYANMLAGIVEHNSQQEEPIVIANQLDPLGDALYDFLPLSSMKNSKQSQPEDPLAIELDINVLDARKPYLPFEEFYNEPLSDTIEMDIDFASYKTDITNGKKFAFLRYPFILTAASKSLGLYYENRIRMYSERRVSLLHAVVGAAPPAPFLRLTVRRHHIIHDALVELEMVAMERALDLKKQLVVEFEGEQGVDEGGVSKEFFQLIVEEIFNPDYGMFTQQVDSHTVWFNPTSFETEAQFTLIGIVLGLAIYNNIILAVNFPMVVYRKLMGRKGSFEDLADWNPTLYNGLKDMLDYMESDLEEVYYQTFRICYQDVFGNNLFHDLKENGDSIFVTQENKKEFVDLYADFLLNKSVETQFKAFRRGFLMVTDESPLGALFRPEEVETLVCGSKNFDFNELEKSTEYDGGYTSESQTIKDFWSIVHNLSLEDKRKLLQFTTGSDRVPVGGLSHLKLVIARNGPDCDRLPTAHTCFNVLLLPEYENKEKLEDRLMKAISYSKGFGML</sequence>
<evidence type="ECO:0000256" key="15">
    <source>
        <dbReference type="ARBA" id="ARBA00067504"/>
    </source>
</evidence>
<comment type="subcellular location">
    <subcellularLocation>
        <location evidence="3">Cytoplasm</location>
    </subcellularLocation>
    <subcellularLocation>
        <location evidence="2">Nucleus</location>
    </subcellularLocation>
</comment>
<dbReference type="PANTHER" id="PTHR45700">
    <property type="entry name" value="UBIQUITIN-PROTEIN LIGASE E3C"/>
    <property type="match status" value="1"/>
</dbReference>